<dbReference type="OrthoDB" id="256390at2"/>
<reference evidence="1 2" key="1">
    <citation type="submission" date="2019-02" db="EMBL/GenBank/DDBJ databases">
        <title>Deep-cultivation of Planctomycetes and their phenomic and genomic characterization uncovers novel biology.</title>
        <authorList>
            <person name="Wiegand S."/>
            <person name="Jogler M."/>
            <person name="Boedeker C."/>
            <person name="Pinto D."/>
            <person name="Vollmers J."/>
            <person name="Rivas-Marin E."/>
            <person name="Kohn T."/>
            <person name="Peeters S.H."/>
            <person name="Heuer A."/>
            <person name="Rast P."/>
            <person name="Oberbeckmann S."/>
            <person name="Bunk B."/>
            <person name="Jeske O."/>
            <person name="Meyerdierks A."/>
            <person name="Storesund J.E."/>
            <person name="Kallscheuer N."/>
            <person name="Luecker S."/>
            <person name="Lage O.M."/>
            <person name="Pohl T."/>
            <person name="Merkel B.J."/>
            <person name="Hornburger P."/>
            <person name="Mueller R.-W."/>
            <person name="Bruemmer F."/>
            <person name="Labrenz M."/>
            <person name="Spormann A.M."/>
            <person name="Op den Camp H."/>
            <person name="Overmann J."/>
            <person name="Amann R."/>
            <person name="Jetten M.S.M."/>
            <person name="Mascher T."/>
            <person name="Medema M.H."/>
            <person name="Devos D.P."/>
            <person name="Kaster A.-K."/>
            <person name="Ovreas L."/>
            <person name="Rohde M."/>
            <person name="Galperin M.Y."/>
            <person name="Jogler C."/>
        </authorList>
    </citation>
    <scope>NUCLEOTIDE SEQUENCE [LARGE SCALE GENOMIC DNA]</scope>
    <source>
        <strain evidence="1 2">K23_9</strain>
    </source>
</reference>
<evidence type="ECO:0000313" key="2">
    <source>
        <dbReference type="Proteomes" id="UP000319817"/>
    </source>
</evidence>
<gene>
    <name evidence="1" type="ORF">K239x_40910</name>
</gene>
<dbReference type="AlphaFoldDB" id="A0A517NY85"/>
<evidence type="ECO:0008006" key="3">
    <source>
        <dbReference type="Google" id="ProtNLM"/>
    </source>
</evidence>
<sequence>MPTELLIRRFHELANLEAPAENDPDALIGFFQMFRPDGRALEGLFDSLDCGRELHRRLDDLYAIAGDDRRPQGGRDAYFIVRRGPLIGAERVGELGTAWLTGMKELAAEVGDEQLVDVLSPLPSIRVLEGIPPKNPKVEHEKSAFLVAMQTAAPAMCEKIANADPHAEMLRPAYYFNTCDPMVRDYLMWPLYAGVTSVKDPFSAYFELWRHRVKYRIFNDKSIDMYIPRQVS</sequence>
<evidence type="ECO:0000313" key="1">
    <source>
        <dbReference type="EMBL" id="QDT12083.1"/>
    </source>
</evidence>
<dbReference type="RefSeq" id="WP_145419814.1">
    <property type="nucleotide sequence ID" value="NZ_CP036526.1"/>
</dbReference>
<proteinExistence type="predicted"/>
<protein>
    <recommendedName>
        <fullName evidence="3">Apolipoprotein acyltransferase</fullName>
    </recommendedName>
</protein>
<name>A0A517NY85_9BACT</name>
<dbReference type="EMBL" id="CP036526">
    <property type="protein sequence ID" value="QDT12083.1"/>
    <property type="molecule type" value="Genomic_DNA"/>
</dbReference>
<dbReference type="Proteomes" id="UP000319817">
    <property type="component" value="Chromosome"/>
</dbReference>
<accession>A0A517NY85</accession>
<keyword evidence="2" id="KW-1185">Reference proteome</keyword>
<organism evidence="1 2">
    <name type="scientific">Stieleria marina</name>
    <dbReference type="NCBI Taxonomy" id="1930275"/>
    <lineage>
        <taxon>Bacteria</taxon>
        <taxon>Pseudomonadati</taxon>
        <taxon>Planctomycetota</taxon>
        <taxon>Planctomycetia</taxon>
        <taxon>Pirellulales</taxon>
        <taxon>Pirellulaceae</taxon>
        <taxon>Stieleria</taxon>
    </lineage>
</organism>